<organism evidence="1">
    <name type="scientific">Pinus koraiensis</name>
    <name type="common">Korean pine</name>
    <dbReference type="NCBI Taxonomy" id="88728"/>
    <lineage>
        <taxon>Eukaryota</taxon>
        <taxon>Viridiplantae</taxon>
        <taxon>Streptophyta</taxon>
        <taxon>Embryophyta</taxon>
        <taxon>Tracheophyta</taxon>
        <taxon>Spermatophyta</taxon>
        <taxon>Pinopsida</taxon>
        <taxon>Pinidae</taxon>
        <taxon>Conifers I</taxon>
        <taxon>Pinales</taxon>
        <taxon>Pinaceae</taxon>
        <taxon>Pinus</taxon>
        <taxon>Pinus subgen. Strobus</taxon>
    </lineage>
</organism>
<keyword evidence="1" id="KW-0934">Plastid</keyword>
<dbReference type="EMBL" id="AY228468">
    <property type="protein sequence ID" value="AAO74105.1"/>
    <property type="molecule type" value="Genomic_DNA"/>
</dbReference>
<keyword evidence="1" id="KW-0150">Chloroplast</keyword>
<reference evidence="1" key="1">
    <citation type="submission" date="2007-04" db="EMBL/GenBank/DDBJ databases">
        <authorList>
            <person name="Noh E.W."/>
            <person name="Lee J.S."/>
            <person name="Choi Y.I."/>
            <person name="Han M.S."/>
            <person name="Yi Y.S."/>
            <person name="Han S.U."/>
        </authorList>
    </citation>
    <scope>NUCLEOTIDE SEQUENCE</scope>
</reference>
<accession>Q85WW4</accession>
<geneLocation type="chloroplast" evidence="1"/>
<protein>
    <submittedName>
        <fullName evidence="1">ORF40g</fullName>
    </submittedName>
</protein>
<dbReference type="AlphaFoldDB" id="Q85WW4"/>
<dbReference type="RefSeq" id="NP_817260.1">
    <property type="nucleotide sequence ID" value="NC_004677.2"/>
</dbReference>
<dbReference type="GeneID" id="5048566"/>
<sequence>MALIHEPVTGTNNMKKCNQRLLEKATPKIWDQKRLAVTME</sequence>
<proteinExistence type="predicted"/>
<name>Q85WW4_PINKO</name>
<evidence type="ECO:0000313" key="1">
    <source>
        <dbReference type="EMBL" id="AAO74105.1"/>
    </source>
</evidence>